<feature type="transmembrane region" description="Helical" evidence="1">
    <location>
        <begin position="7"/>
        <end position="28"/>
    </location>
</feature>
<evidence type="ECO:0000313" key="3">
    <source>
        <dbReference type="Proteomes" id="UP001359559"/>
    </source>
</evidence>
<comment type="caution">
    <text evidence="2">The sequence shown here is derived from an EMBL/GenBank/DDBJ whole genome shotgun (WGS) entry which is preliminary data.</text>
</comment>
<accession>A0AAN9K8H1</accession>
<reference evidence="2 3" key="1">
    <citation type="submission" date="2024-01" db="EMBL/GenBank/DDBJ databases">
        <title>The genomes of 5 underutilized Papilionoideae crops provide insights into root nodulation and disease resistance.</title>
        <authorList>
            <person name="Yuan L."/>
        </authorList>
    </citation>
    <scope>NUCLEOTIDE SEQUENCE [LARGE SCALE GENOMIC DNA]</scope>
    <source>
        <strain evidence="2">LY-2023</strain>
        <tissue evidence="2">Leaf</tissue>
    </source>
</reference>
<keyword evidence="3" id="KW-1185">Reference proteome</keyword>
<sequence length="74" mass="8501">MIQLFASMYVTILQVVLVDVILVCRILSVQLICGGNFEEVCHRWLNQILKHAVCVVDTLLMSHMIVLKLCFDMH</sequence>
<evidence type="ECO:0000256" key="1">
    <source>
        <dbReference type="SAM" id="Phobius"/>
    </source>
</evidence>
<keyword evidence="1" id="KW-1133">Transmembrane helix</keyword>
<dbReference type="EMBL" id="JAYKXN010000002">
    <property type="protein sequence ID" value="KAK7311876.1"/>
    <property type="molecule type" value="Genomic_DNA"/>
</dbReference>
<organism evidence="2 3">
    <name type="scientific">Clitoria ternatea</name>
    <name type="common">Butterfly pea</name>
    <dbReference type="NCBI Taxonomy" id="43366"/>
    <lineage>
        <taxon>Eukaryota</taxon>
        <taxon>Viridiplantae</taxon>
        <taxon>Streptophyta</taxon>
        <taxon>Embryophyta</taxon>
        <taxon>Tracheophyta</taxon>
        <taxon>Spermatophyta</taxon>
        <taxon>Magnoliopsida</taxon>
        <taxon>eudicotyledons</taxon>
        <taxon>Gunneridae</taxon>
        <taxon>Pentapetalae</taxon>
        <taxon>rosids</taxon>
        <taxon>fabids</taxon>
        <taxon>Fabales</taxon>
        <taxon>Fabaceae</taxon>
        <taxon>Papilionoideae</taxon>
        <taxon>50 kb inversion clade</taxon>
        <taxon>NPAAA clade</taxon>
        <taxon>indigoferoid/millettioid clade</taxon>
        <taxon>Phaseoleae</taxon>
        <taxon>Clitoria</taxon>
    </lineage>
</organism>
<gene>
    <name evidence="2" type="ORF">RJT34_10319</name>
</gene>
<keyword evidence="1" id="KW-0472">Membrane</keyword>
<proteinExistence type="predicted"/>
<name>A0AAN9K8H1_CLITE</name>
<protein>
    <submittedName>
        <fullName evidence="2">Uncharacterized protein</fullName>
    </submittedName>
</protein>
<dbReference type="Proteomes" id="UP001359559">
    <property type="component" value="Unassembled WGS sequence"/>
</dbReference>
<dbReference type="AlphaFoldDB" id="A0AAN9K8H1"/>
<keyword evidence="1" id="KW-0812">Transmembrane</keyword>
<evidence type="ECO:0000313" key="2">
    <source>
        <dbReference type="EMBL" id="KAK7311876.1"/>
    </source>
</evidence>